<dbReference type="EMBL" id="LXYT01000001">
    <property type="protein sequence ID" value="OLY43589.1"/>
    <property type="molecule type" value="Genomic_DNA"/>
</dbReference>
<evidence type="ECO:0000313" key="3">
    <source>
        <dbReference type="Proteomes" id="UP000187344"/>
    </source>
</evidence>
<gene>
    <name evidence="2" type="ORF">PEB0149_010190</name>
</gene>
<sequence length="88" mass="9619">MKKWFFVIVALLCLGSQEGFAATIKNTDQKTQSLVVAEGSSRRDVSLKADQTVDICPKGCFVTFPNGDRFAIKATDTIEINGSRASFK</sequence>
<evidence type="ECO:0000256" key="1">
    <source>
        <dbReference type="SAM" id="SignalP"/>
    </source>
</evidence>
<evidence type="ECO:0000313" key="2">
    <source>
        <dbReference type="EMBL" id="OLY43589.1"/>
    </source>
</evidence>
<proteinExistence type="predicted"/>
<feature type="chain" id="PRO_5012073695" evidence="1">
    <location>
        <begin position="22"/>
        <end position="88"/>
    </location>
</feature>
<name>A0A1R0F9M1_9HYPH</name>
<dbReference type="Proteomes" id="UP000187344">
    <property type="component" value="Unassembled WGS sequence"/>
</dbReference>
<accession>A0A1R0F9M1</accession>
<feature type="signal peptide" evidence="1">
    <location>
        <begin position="1"/>
        <end position="21"/>
    </location>
</feature>
<comment type="caution">
    <text evidence="2">The sequence shown here is derived from an EMBL/GenBank/DDBJ whole genome shotgun (WGS) entry which is preliminary data.</text>
</comment>
<keyword evidence="1" id="KW-0732">Signal</keyword>
<dbReference type="RefSeq" id="WP_075868605.1">
    <property type="nucleotide sequence ID" value="NZ_CAMLKB010000002.1"/>
</dbReference>
<protein>
    <submittedName>
        <fullName evidence="2">Uncharacterized protein</fullName>
    </submittedName>
</protein>
<dbReference type="GeneID" id="92992289"/>
<organism evidence="2 3">
    <name type="scientific">Bartonella apis</name>
    <dbReference type="NCBI Taxonomy" id="1686310"/>
    <lineage>
        <taxon>Bacteria</taxon>
        <taxon>Pseudomonadati</taxon>
        <taxon>Pseudomonadota</taxon>
        <taxon>Alphaproteobacteria</taxon>
        <taxon>Hyphomicrobiales</taxon>
        <taxon>Bartonellaceae</taxon>
        <taxon>Bartonella</taxon>
    </lineage>
</organism>
<dbReference type="AlphaFoldDB" id="A0A1R0F9M1"/>
<dbReference type="OrthoDB" id="8279992at2"/>
<reference evidence="2 3" key="1">
    <citation type="submission" date="2016-12" db="EMBL/GenBank/DDBJ databases">
        <title>Comparative genomics of Bartonella apis.</title>
        <authorList>
            <person name="Engel P."/>
        </authorList>
    </citation>
    <scope>NUCLEOTIDE SEQUENCE [LARGE SCALE GENOMIC DNA]</scope>
    <source>
        <strain evidence="2 3">PEB0149</strain>
    </source>
</reference>
<keyword evidence="3" id="KW-1185">Reference proteome</keyword>